<dbReference type="EMBL" id="JALJOU010000004">
    <property type="protein sequence ID" value="KAK9844187.1"/>
    <property type="molecule type" value="Genomic_DNA"/>
</dbReference>
<keyword evidence="1" id="KW-0378">Hydrolase</keyword>
<evidence type="ECO:0000259" key="3">
    <source>
        <dbReference type="PROSITE" id="PS51746"/>
    </source>
</evidence>
<dbReference type="PANTHER" id="PTHR12320:SF1">
    <property type="entry name" value="PROTEIN PHOSPHATASE PTC7 HOMOLOG"/>
    <property type="match status" value="1"/>
</dbReference>
<keyword evidence="1" id="KW-0904">Protein phosphatase</keyword>
<name>A0AAW1SES5_9CHLO</name>
<dbReference type="Gene3D" id="3.60.40.10">
    <property type="entry name" value="PPM-type phosphatase domain"/>
    <property type="match status" value="1"/>
</dbReference>
<dbReference type="GO" id="GO:0004722">
    <property type="term" value="F:protein serine/threonine phosphatase activity"/>
    <property type="evidence" value="ECO:0007669"/>
    <property type="project" value="UniProtKB-EC"/>
</dbReference>
<dbReference type="InterPro" id="IPR036457">
    <property type="entry name" value="PPM-type-like_dom_sf"/>
</dbReference>
<dbReference type="EC" id="3.1.3.16" evidence="1"/>
<keyword evidence="1" id="KW-0479">Metal-binding</keyword>
<dbReference type="AlphaFoldDB" id="A0AAW1SES5"/>
<dbReference type="SUPFAM" id="SSF81606">
    <property type="entry name" value="PP2C-like"/>
    <property type="match status" value="1"/>
</dbReference>
<dbReference type="GO" id="GO:0046872">
    <property type="term" value="F:metal ion binding"/>
    <property type="evidence" value="ECO:0007669"/>
    <property type="project" value="UniProtKB-UniRule"/>
</dbReference>
<feature type="region of interest" description="Disordered" evidence="2">
    <location>
        <begin position="94"/>
        <end position="120"/>
    </location>
</feature>
<keyword evidence="5" id="KW-1185">Reference proteome</keyword>
<dbReference type="PANTHER" id="PTHR12320">
    <property type="entry name" value="PROTEIN PHOSPHATASE 2C"/>
    <property type="match status" value="1"/>
</dbReference>
<comment type="cofactor">
    <cofactor evidence="1">
        <name>Mn(2+)</name>
        <dbReference type="ChEBI" id="CHEBI:29035"/>
    </cofactor>
</comment>
<proteinExistence type="inferred from homology"/>
<organism evidence="4 5">
    <name type="scientific">Elliptochloris bilobata</name>
    <dbReference type="NCBI Taxonomy" id="381761"/>
    <lineage>
        <taxon>Eukaryota</taxon>
        <taxon>Viridiplantae</taxon>
        <taxon>Chlorophyta</taxon>
        <taxon>core chlorophytes</taxon>
        <taxon>Trebouxiophyceae</taxon>
        <taxon>Trebouxiophyceae incertae sedis</taxon>
        <taxon>Elliptochloris clade</taxon>
        <taxon>Elliptochloris</taxon>
    </lineage>
</organism>
<protein>
    <recommendedName>
        <fullName evidence="1">Protein phosphatase</fullName>
        <ecNumber evidence="1">3.1.3.16</ecNumber>
    </recommendedName>
</protein>
<comment type="similarity">
    <text evidence="1">Belongs to the PP2C family.</text>
</comment>
<evidence type="ECO:0000313" key="5">
    <source>
        <dbReference type="Proteomes" id="UP001445335"/>
    </source>
</evidence>
<dbReference type="SMART" id="SM00331">
    <property type="entry name" value="PP2C_SIG"/>
    <property type="match status" value="1"/>
</dbReference>
<dbReference type="InterPro" id="IPR001932">
    <property type="entry name" value="PPM-type_phosphatase-like_dom"/>
</dbReference>
<comment type="cofactor">
    <cofactor evidence="1">
        <name>Mg(2+)</name>
        <dbReference type="ChEBI" id="CHEBI:18420"/>
    </cofactor>
</comment>
<dbReference type="Proteomes" id="UP001445335">
    <property type="component" value="Unassembled WGS sequence"/>
</dbReference>
<accession>A0AAW1SES5</accession>
<reference evidence="4 5" key="1">
    <citation type="journal article" date="2024" name="Nat. Commun.">
        <title>Phylogenomics reveals the evolutionary origins of lichenization in chlorophyte algae.</title>
        <authorList>
            <person name="Puginier C."/>
            <person name="Libourel C."/>
            <person name="Otte J."/>
            <person name="Skaloud P."/>
            <person name="Haon M."/>
            <person name="Grisel S."/>
            <person name="Petersen M."/>
            <person name="Berrin J.G."/>
            <person name="Delaux P.M."/>
            <person name="Dal Grande F."/>
            <person name="Keller J."/>
        </authorList>
    </citation>
    <scope>NUCLEOTIDE SEQUENCE [LARGE SCALE GENOMIC DNA]</scope>
    <source>
        <strain evidence="4 5">SAG 245.80</strain>
    </source>
</reference>
<evidence type="ECO:0000256" key="2">
    <source>
        <dbReference type="SAM" id="MobiDB-lite"/>
    </source>
</evidence>
<evidence type="ECO:0000256" key="1">
    <source>
        <dbReference type="RuleBase" id="RU366020"/>
    </source>
</evidence>
<gene>
    <name evidence="4" type="ORF">WJX81_007473</name>
</gene>
<dbReference type="InterPro" id="IPR039123">
    <property type="entry name" value="PPTC7"/>
</dbReference>
<sequence length="379" mass="38601">MPFYSLLVGRSACLGNRLAARLHRRGLRGLLASAGAGMHHAAPLASRVCALTAAGALLPQALQPVHAAEPRAAGACRGFAARLHGLASSRSGAAVESPAAAPGEAAPAQPAAAEQAPAGAAECAQPQLRLHAGGAVIPHPAKVAKGGEDAHFIGSDGLSLGVADGVGSWADYPIPVDAGVYSRMLMAHAKAAAAVTAPSALAPVAIMRAAHRQTLVQGSATVCILVLEGARLHAANLGDSGFWVLRGRHVVHRSPQQQHAFNWPFQLGSPGSRSDTPSSADLSTVEVAAGDVVVAATDGVWDNVFPEELAGVVDSAQRRGDTPAATASTLAQLALSRSQDQRHMSPFSYGARMSGIEYVGGKPDDITVVVAYVTDAAKL</sequence>
<evidence type="ECO:0000313" key="4">
    <source>
        <dbReference type="EMBL" id="KAK9844187.1"/>
    </source>
</evidence>
<feature type="domain" description="PPM-type phosphatase" evidence="3">
    <location>
        <begin position="131"/>
        <end position="373"/>
    </location>
</feature>
<keyword evidence="1" id="KW-0464">Manganese</keyword>
<comment type="catalytic activity">
    <reaction evidence="1">
        <text>O-phospho-L-threonyl-[protein] + H2O = L-threonyl-[protein] + phosphate</text>
        <dbReference type="Rhea" id="RHEA:47004"/>
        <dbReference type="Rhea" id="RHEA-COMP:11060"/>
        <dbReference type="Rhea" id="RHEA-COMP:11605"/>
        <dbReference type="ChEBI" id="CHEBI:15377"/>
        <dbReference type="ChEBI" id="CHEBI:30013"/>
        <dbReference type="ChEBI" id="CHEBI:43474"/>
        <dbReference type="ChEBI" id="CHEBI:61977"/>
        <dbReference type="EC" id="3.1.3.16"/>
    </reaction>
</comment>
<comment type="catalytic activity">
    <reaction evidence="1">
        <text>O-phospho-L-seryl-[protein] + H2O = L-seryl-[protein] + phosphate</text>
        <dbReference type="Rhea" id="RHEA:20629"/>
        <dbReference type="Rhea" id="RHEA-COMP:9863"/>
        <dbReference type="Rhea" id="RHEA-COMP:11604"/>
        <dbReference type="ChEBI" id="CHEBI:15377"/>
        <dbReference type="ChEBI" id="CHEBI:29999"/>
        <dbReference type="ChEBI" id="CHEBI:43474"/>
        <dbReference type="ChEBI" id="CHEBI:83421"/>
        <dbReference type="EC" id="3.1.3.16"/>
    </reaction>
</comment>
<keyword evidence="1" id="KW-0460">Magnesium</keyword>
<comment type="caution">
    <text evidence="4">The sequence shown here is derived from an EMBL/GenBank/DDBJ whole genome shotgun (WGS) entry which is preliminary data.</text>
</comment>
<dbReference type="PROSITE" id="PS51746">
    <property type="entry name" value="PPM_2"/>
    <property type="match status" value="1"/>
</dbReference>
<dbReference type="SMART" id="SM00332">
    <property type="entry name" value="PP2Cc"/>
    <property type="match status" value="1"/>
</dbReference>